<feature type="compositionally biased region" description="Polar residues" evidence="4">
    <location>
        <begin position="9"/>
        <end position="30"/>
    </location>
</feature>
<dbReference type="InterPro" id="IPR043452">
    <property type="entry name" value="BZIP46-like"/>
</dbReference>
<dbReference type="Pfam" id="PF00170">
    <property type="entry name" value="bZIP_1"/>
    <property type="match status" value="1"/>
</dbReference>
<dbReference type="PANTHER" id="PTHR22952">
    <property type="entry name" value="CAMP-RESPONSE ELEMENT BINDING PROTEIN-RELATED"/>
    <property type="match status" value="1"/>
</dbReference>
<evidence type="ECO:0000256" key="2">
    <source>
        <dbReference type="ARBA" id="ARBA00023125"/>
    </source>
</evidence>
<feature type="domain" description="BZIP" evidence="5">
    <location>
        <begin position="191"/>
        <end position="236"/>
    </location>
</feature>
<dbReference type="Gene3D" id="1.20.5.170">
    <property type="match status" value="1"/>
</dbReference>
<dbReference type="EMBL" id="JX416202">
    <property type="protein sequence ID" value="AFS64078.1"/>
    <property type="molecule type" value="Genomic_DNA"/>
</dbReference>
<dbReference type="PANTHER" id="PTHR22952:SF390">
    <property type="entry name" value="ABSCISIC ACID-INSENSITIVE 5-LIKE PROTEIN 2"/>
    <property type="match status" value="1"/>
</dbReference>
<dbReference type="SUPFAM" id="SSF57959">
    <property type="entry name" value="Leucine zipper domain"/>
    <property type="match status" value="1"/>
</dbReference>
<protein>
    <submittedName>
        <fullName evidence="6">BZIP transcription factor ABF8</fullName>
    </submittedName>
</protein>
<dbReference type="GO" id="GO:0045893">
    <property type="term" value="P:positive regulation of DNA-templated transcription"/>
    <property type="evidence" value="ECO:0007669"/>
    <property type="project" value="InterPro"/>
</dbReference>
<proteinExistence type="predicted"/>
<reference evidence="6" key="1">
    <citation type="journal article" date="2013" name="Plant Mol. Biol.">
        <title>A WRKY gene from Tamarix hispida, ThWRKY4, mediates abiotic stress responses by modulating reactive oxygen species and expression of stress-responsive genes.</title>
        <authorList>
            <person name="Zheng L."/>
            <person name="Liu G."/>
            <person name="Meng X."/>
            <person name="Liu Y."/>
            <person name="Ji X."/>
            <person name="Li Y."/>
            <person name="Nie X."/>
            <person name="Wang Y."/>
        </authorList>
    </citation>
    <scope>NUCLEOTIDE SEQUENCE</scope>
</reference>
<dbReference type="GO" id="GO:0005634">
    <property type="term" value="C:nucleus"/>
    <property type="evidence" value="ECO:0007669"/>
    <property type="project" value="UniProtKB-SubCell"/>
</dbReference>
<dbReference type="InterPro" id="IPR004827">
    <property type="entry name" value="bZIP"/>
</dbReference>
<keyword evidence="3" id="KW-0539">Nucleus</keyword>
<sequence>MGFQAVGAESSSQQSPLQNLGKQSSWQSLTLDDMENQLGQLGEPSRSMNLDEFLKSVSTSDLVQSMGIEAGDGPSTSSLPRQGSLDMPRTSKSKTVDYVWREIQQGQKMKNGEVFKTERELSMGEMTLEDFLAKTEVESSVSPVMGLDSVDAPQSFSQHMGLSPAPSLGIMSDAPMPGQKRNVPDAIDRSLDRKLRRKIKNRESAARSRARKQAYQNELVGKVSHLELENMKLKKEKILKKEFPELCGFFS</sequence>
<evidence type="ECO:0000313" key="6">
    <source>
        <dbReference type="EMBL" id="AFS64078.1"/>
    </source>
</evidence>
<evidence type="ECO:0000256" key="1">
    <source>
        <dbReference type="ARBA" id="ARBA00004123"/>
    </source>
</evidence>
<comment type="subcellular location">
    <subcellularLocation>
        <location evidence="1">Nucleus</location>
    </subcellularLocation>
</comment>
<dbReference type="SMART" id="SM00338">
    <property type="entry name" value="BRLZ"/>
    <property type="match status" value="1"/>
</dbReference>
<dbReference type="AlphaFoldDB" id="J9ZZY8"/>
<keyword evidence="2" id="KW-0238">DNA-binding</keyword>
<evidence type="ECO:0000259" key="5">
    <source>
        <dbReference type="PROSITE" id="PS50217"/>
    </source>
</evidence>
<gene>
    <name evidence="6" type="primary">ABF8</name>
</gene>
<feature type="region of interest" description="Disordered" evidence="4">
    <location>
        <begin position="1"/>
        <end position="50"/>
    </location>
</feature>
<dbReference type="PROSITE" id="PS50217">
    <property type="entry name" value="BZIP"/>
    <property type="match status" value="1"/>
</dbReference>
<dbReference type="InterPro" id="IPR046347">
    <property type="entry name" value="bZIP_sf"/>
</dbReference>
<evidence type="ECO:0000256" key="4">
    <source>
        <dbReference type="SAM" id="MobiDB-lite"/>
    </source>
</evidence>
<dbReference type="PROSITE" id="PS00036">
    <property type="entry name" value="BZIP_BASIC"/>
    <property type="match status" value="1"/>
</dbReference>
<feature type="region of interest" description="Disordered" evidence="4">
    <location>
        <begin position="64"/>
        <end position="90"/>
    </location>
</feature>
<evidence type="ECO:0000256" key="3">
    <source>
        <dbReference type="ARBA" id="ARBA00023242"/>
    </source>
</evidence>
<dbReference type="FunFam" id="1.20.5.170:FF:000036">
    <property type="entry name" value="ABSCISIC ACID-INSENSITIVE 5-like protein 2"/>
    <property type="match status" value="1"/>
</dbReference>
<dbReference type="CDD" id="cd14707">
    <property type="entry name" value="bZIP_plant_BZIP46"/>
    <property type="match status" value="1"/>
</dbReference>
<accession>J9ZZY8</accession>
<organism evidence="6">
    <name type="scientific">Tamarix hispida</name>
    <dbReference type="NCBI Taxonomy" id="189793"/>
    <lineage>
        <taxon>Eukaryota</taxon>
        <taxon>Viridiplantae</taxon>
        <taxon>Streptophyta</taxon>
        <taxon>Embryophyta</taxon>
        <taxon>Tracheophyta</taxon>
        <taxon>Spermatophyta</taxon>
        <taxon>Magnoliopsida</taxon>
        <taxon>eudicotyledons</taxon>
        <taxon>Gunneridae</taxon>
        <taxon>Pentapetalae</taxon>
        <taxon>Caryophyllales</taxon>
        <taxon>Tamaricaceae</taxon>
        <taxon>Tamarix</taxon>
    </lineage>
</organism>
<dbReference type="GO" id="GO:0003700">
    <property type="term" value="F:DNA-binding transcription factor activity"/>
    <property type="evidence" value="ECO:0007669"/>
    <property type="project" value="InterPro"/>
</dbReference>
<dbReference type="GO" id="GO:0003677">
    <property type="term" value="F:DNA binding"/>
    <property type="evidence" value="ECO:0007669"/>
    <property type="project" value="UniProtKB-KW"/>
</dbReference>
<name>J9ZZY8_9CARY</name>